<dbReference type="Proteomes" id="UP000199409">
    <property type="component" value="Unassembled WGS sequence"/>
</dbReference>
<proteinExistence type="predicted"/>
<keyword evidence="2" id="KW-0479">Metal-binding</keyword>
<evidence type="ECO:0000256" key="2">
    <source>
        <dbReference type="ARBA" id="ARBA00022723"/>
    </source>
</evidence>
<evidence type="ECO:0000256" key="1">
    <source>
        <dbReference type="ARBA" id="ARBA00022485"/>
    </source>
</evidence>
<protein>
    <submittedName>
        <fullName evidence="6">Anaerobic dimethyl sulfoxide reductase subunit B (DMSO reductase iron-sulfur subunit)</fullName>
    </submittedName>
</protein>
<evidence type="ECO:0000256" key="3">
    <source>
        <dbReference type="ARBA" id="ARBA00023004"/>
    </source>
</evidence>
<dbReference type="PANTHER" id="PTHR43177">
    <property type="entry name" value="PROTEIN NRFC"/>
    <property type="match status" value="1"/>
</dbReference>
<organism evidence="6 7">
    <name type="scientific">Desulfuromusa kysingii</name>
    <dbReference type="NCBI Taxonomy" id="37625"/>
    <lineage>
        <taxon>Bacteria</taxon>
        <taxon>Pseudomonadati</taxon>
        <taxon>Thermodesulfobacteriota</taxon>
        <taxon>Desulfuromonadia</taxon>
        <taxon>Desulfuromonadales</taxon>
        <taxon>Geopsychrobacteraceae</taxon>
        <taxon>Desulfuromusa</taxon>
    </lineage>
</organism>
<dbReference type="PANTHER" id="PTHR43177:SF3">
    <property type="entry name" value="PROTEIN NRFC HOMOLOG"/>
    <property type="match status" value="1"/>
</dbReference>
<dbReference type="InterPro" id="IPR017896">
    <property type="entry name" value="4Fe4S_Fe-S-bd"/>
</dbReference>
<evidence type="ECO:0000256" key="4">
    <source>
        <dbReference type="ARBA" id="ARBA00023014"/>
    </source>
</evidence>
<accession>A0A1H4E3W0</accession>
<dbReference type="PROSITE" id="PS51379">
    <property type="entry name" value="4FE4S_FER_2"/>
    <property type="match status" value="3"/>
</dbReference>
<dbReference type="InterPro" id="IPR050954">
    <property type="entry name" value="ET_IronSulfur_Cluster-Binding"/>
</dbReference>
<reference evidence="6 7" key="1">
    <citation type="submission" date="2016-10" db="EMBL/GenBank/DDBJ databases">
        <authorList>
            <person name="de Groot N.N."/>
        </authorList>
    </citation>
    <scope>NUCLEOTIDE SEQUENCE [LARGE SCALE GENOMIC DNA]</scope>
    <source>
        <strain evidence="6 7">DSM 7343</strain>
    </source>
</reference>
<keyword evidence="1" id="KW-0004">4Fe-4S</keyword>
<dbReference type="OrthoDB" id="9789030at2"/>
<dbReference type="EMBL" id="FNQN01000013">
    <property type="protein sequence ID" value="SEA79250.1"/>
    <property type="molecule type" value="Genomic_DNA"/>
</dbReference>
<dbReference type="PROSITE" id="PS00198">
    <property type="entry name" value="4FE4S_FER_1"/>
    <property type="match status" value="1"/>
</dbReference>
<dbReference type="Pfam" id="PF13247">
    <property type="entry name" value="Fer4_11"/>
    <property type="match status" value="1"/>
</dbReference>
<feature type="domain" description="4Fe-4S ferredoxin-type" evidence="5">
    <location>
        <begin position="52"/>
        <end position="82"/>
    </location>
</feature>
<dbReference type="SUPFAM" id="SSF54862">
    <property type="entry name" value="4Fe-4S ferredoxins"/>
    <property type="match status" value="1"/>
</dbReference>
<dbReference type="RefSeq" id="WP_092350675.1">
    <property type="nucleotide sequence ID" value="NZ_FNQN01000013.1"/>
</dbReference>
<dbReference type="Gene3D" id="3.30.70.20">
    <property type="match status" value="2"/>
</dbReference>
<dbReference type="InterPro" id="IPR017900">
    <property type="entry name" value="4Fe4S_Fe_S_CS"/>
</dbReference>
<evidence type="ECO:0000259" key="5">
    <source>
        <dbReference type="PROSITE" id="PS51379"/>
    </source>
</evidence>
<dbReference type="STRING" id="37625.SAMN05660420_03193"/>
<feature type="domain" description="4Fe-4S ferredoxin-type" evidence="5">
    <location>
        <begin position="6"/>
        <end position="36"/>
    </location>
</feature>
<gene>
    <name evidence="6" type="ORF">SAMN05660420_03193</name>
</gene>
<dbReference type="GO" id="GO:0051539">
    <property type="term" value="F:4 iron, 4 sulfur cluster binding"/>
    <property type="evidence" value="ECO:0007669"/>
    <property type="project" value="UniProtKB-KW"/>
</dbReference>
<dbReference type="CDD" id="cd16371">
    <property type="entry name" value="DMSOR_beta_like"/>
    <property type="match status" value="1"/>
</dbReference>
<name>A0A1H4E3W0_9BACT</name>
<dbReference type="GO" id="GO:0046872">
    <property type="term" value="F:metal ion binding"/>
    <property type="evidence" value="ECO:0007669"/>
    <property type="project" value="UniProtKB-KW"/>
</dbReference>
<keyword evidence="4" id="KW-0411">Iron-sulfur</keyword>
<evidence type="ECO:0000313" key="6">
    <source>
        <dbReference type="EMBL" id="SEA79250.1"/>
    </source>
</evidence>
<evidence type="ECO:0000313" key="7">
    <source>
        <dbReference type="Proteomes" id="UP000199409"/>
    </source>
</evidence>
<sequence length="202" mass="22128">MSTKKMVFFFDQAKCVACQACEISCKVVNKLPLGVRYRKVISTAYTGTSIALRPHLSMACNHCDNPACMSVCPVDAYSKNAEGLVIHDPEKCIGCQECMGACPYHAPQFNEETELVQKCDFCADRLENGILPGCIEGCPAKALTFGYASEIASKYPDFKSVPNLKKTSPNFMVKEGSRLHTTNGKNKPEGYTGEIAEYLKDA</sequence>
<keyword evidence="3" id="KW-0408">Iron</keyword>
<keyword evidence="7" id="KW-1185">Reference proteome</keyword>
<feature type="domain" description="4Fe-4S ferredoxin-type" evidence="5">
    <location>
        <begin position="83"/>
        <end position="112"/>
    </location>
</feature>
<dbReference type="AlphaFoldDB" id="A0A1H4E3W0"/>